<sequence>MVLLCRVPWLPHTTQRADIDRCGGDTINMALNFSPDTRQLPVLLATTNSPLPILLLLITCLPSLLLAAHYIRKDYHAFLALGPGGTPSTPTGYARICILRLFTVRDPLSPPSTPPSLHPKHGQLPSSFPTRAGPRPTVAGIAPHRQTTQRASKTMYVTLSNRIRELVNAHPSTLRAATSCFEKHSTGIFCMAGPAQRHACDGEVCHSHPVDGSLHLTLHPADVRAVLEKKWGERHPLAWDDGGGQWCWWWWAKSVPPGFVMIYAPRDERELEVVMDIIRAAVWWVGGTELK</sequence>
<feature type="region of interest" description="Disordered" evidence="1">
    <location>
        <begin position="109"/>
        <end position="134"/>
    </location>
</feature>
<gene>
    <name evidence="3" type="ORF">KXV57_005111</name>
</gene>
<proteinExistence type="predicted"/>
<organism evidence="3 4">
    <name type="scientific">Aspergillus fumigatus</name>
    <name type="common">Neosartorya fumigata</name>
    <dbReference type="NCBI Taxonomy" id="746128"/>
    <lineage>
        <taxon>Eukaryota</taxon>
        <taxon>Fungi</taxon>
        <taxon>Dikarya</taxon>
        <taxon>Ascomycota</taxon>
        <taxon>Pezizomycotina</taxon>
        <taxon>Eurotiomycetes</taxon>
        <taxon>Eurotiomycetidae</taxon>
        <taxon>Eurotiales</taxon>
        <taxon>Aspergillaceae</taxon>
        <taxon>Aspergillus</taxon>
        <taxon>Aspergillus subgen. Fumigati</taxon>
    </lineage>
</organism>
<name>A0A9P8NIF8_ASPFM</name>
<evidence type="ECO:0000259" key="2">
    <source>
        <dbReference type="Pfam" id="PF17648"/>
    </source>
</evidence>
<dbReference type="InterPro" id="IPR040841">
    <property type="entry name" value="Luciferase_dom"/>
</dbReference>
<dbReference type="EMBL" id="JAIBSC010000033">
    <property type="protein sequence ID" value="KAH1906863.1"/>
    <property type="molecule type" value="Genomic_DNA"/>
</dbReference>
<evidence type="ECO:0000256" key="1">
    <source>
        <dbReference type="SAM" id="MobiDB-lite"/>
    </source>
</evidence>
<dbReference type="PANTHER" id="PTHR38695">
    <property type="entry name" value="AMINO ACID PERMEASE_ SLC12A DOMAIN-CONTAINING PROTEIN"/>
    <property type="match status" value="1"/>
</dbReference>
<comment type="caution">
    <text evidence="3">The sequence shown here is derived from an EMBL/GenBank/DDBJ whole genome shotgun (WGS) entry which is preliminary data.</text>
</comment>
<evidence type="ECO:0000313" key="4">
    <source>
        <dbReference type="Proteomes" id="UP000813423"/>
    </source>
</evidence>
<reference evidence="3" key="1">
    <citation type="submission" date="2021-08" db="EMBL/GenBank/DDBJ databases">
        <title>Global Aspergillus fumigatus from environmental and clinical sources.</title>
        <authorList>
            <person name="Barber A."/>
            <person name="Sae-Ong T."/>
        </authorList>
    </citation>
    <scope>NUCLEOTIDE SEQUENCE</scope>
    <source>
        <strain evidence="3">NRZ-2016-071</strain>
    </source>
</reference>
<dbReference type="Proteomes" id="UP000813423">
    <property type="component" value="Unassembled WGS sequence"/>
</dbReference>
<dbReference type="InterPro" id="IPR048273">
    <property type="entry name" value="Luciferase"/>
</dbReference>
<dbReference type="Pfam" id="PF17648">
    <property type="entry name" value="Luciferase"/>
    <property type="match status" value="1"/>
</dbReference>
<evidence type="ECO:0000313" key="3">
    <source>
        <dbReference type="EMBL" id="KAH1906863.1"/>
    </source>
</evidence>
<dbReference type="PANTHER" id="PTHR38695:SF1">
    <property type="entry name" value="AMINO ACID PERMEASE_ SLC12A DOMAIN-CONTAINING PROTEIN"/>
    <property type="match status" value="1"/>
</dbReference>
<dbReference type="AlphaFoldDB" id="A0A9P8NIF8"/>
<feature type="domain" description="Luciferase" evidence="2">
    <location>
        <begin position="202"/>
        <end position="281"/>
    </location>
</feature>
<accession>A0A9P8NIF8</accession>
<protein>
    <recommendedName>
        <fullName evidence="2">Luciferase domain-containing protein</fullName>
    </recommendedName>
</protein>